<reference evidence="2 3" key="1">
    <citation type="journal article" date="2019" name="Int. J. Syst. Evol. Microbiol.">
        <title>The Global Catalogue of Microorganisms (GCM) 10K type strain sequencing project: providing services to taxonomists for standard genome sequencing and annotation.</title>
        <authorList>
            <consortium name="The Broad Institute Genomics Platform"/>
            <consortium name="The Broad Institute Genome Sequencing Center for Infectious Disease"/>
            <person name="Wu L."/>
            <person name="Ma J."/>
        </authorList>
    </citation>
    <scope>NUCLEOTIDE SEQUENCE [LARGE SCALE GENOMIC DNA]</scope>
    <source>
        <strain evidence="2 3">JCM 6833</strain>
    </source>
</reference>
<organism evidence="2 3">
    <name type="scientific">Actinomadura fulvescens</name>
    <dbReference type="NCBI Taxonomy" id="46160"/>
    <lineage>
        <taxon>Bacteria</taxon>
        <taxon>Bacillati</taxon>
        <taxon>Actinomycetota</taxon>
        <taxon>Actinomycetes</taxon>
        <taxon>Streptosporangiales</taxon>
        <taxon>Thermomonosporaceae</taxon>
        <taxon>Actinomadura</taxon>
    </lineage>
</organism>
<accession>A0ABN3PSY2</accession>
<dbReference type="EMBL" id="BAAATD010000004">
    <property type="protein sequence ID" value="GAA2597832.1"/>
    <property type="molecule type" value="Genomic_DNA"/>
</dbReference>
<sequence length="263" mass="28271">MKKHVDAFEQTVRSTIALAETFTEADWALATECPGWSVKDVVSHIVSVEILLLGEDPAPGHILPDELPHVRGDMGRMLELGVDARRAVPGAEVLAELRDVLERRLAALATTDPDEQTMAPTGRMVPYAMFMVFRAFDCWTHEQDVRRAVGRPGNLHAPGAECARMILRQGLPMVVAKRAGAAPGQSVEFRIVRSGAEYVQVGVDGRGRLADGPEGPPTTTLSMDWETFVRLAAGRCAAADVEVGVEGDAELGTRVLAGLAVTP</sequence>
<evidence type="ECO:0000259" key="1">
    <source>
        <dbReference type="Pfam" id="PF11716"/>
    </source>
</evidence>
<dbReference type="Proteomes" id="UP001501509">
    <property type="component" value="Unassembled WGS sequence"/>
</dbReference>
<evidence type="ECO:0000313" key="2">
    <source>
        <dbReference type="EMBL" id="GAA2597832.1"/>
    </source>
</evidence>
<comment type="caution">
    <text evidence="2">The sequence shown here is derived from an EMBL/GenBank/DDBJ whole genome shotgun (WGS) entry which is preliminary data.</text>
</comment>
<keyword evidence="2" id="KW-0413">Isomerase</keyword>
<keyword evidence="3" id="KW-1185">Reference proteome</keyword>
<dbReference type="SUPFAM" id="SSF55718">
    <property type="entry name" value="SCP-like"/>
    <property type="match status" value="1"/>
</dbReference>
<dbReference type="Pfam" id="PF11716">
    <property type="entry name" value="MDMPI_N"/>
    <property type="match status" value="1"/>
</dbReference>
<gene>
    <name evidence="2" type="ORF">GCM10010411_34190</name>
</gene>
<feature type="domain" description="Mycothiol-dependent maleylpyruvate isomerase metal-binding" evidence="1">
    <location>
        <begin position="12"/>
        <end position="146"/>
    </location>
</feature>
<protein>
    <submittedName>
        <fullName evidence="2">Maleylpyruvate isomerase family mycothiol-dependent enzyme</fullName>
    </submittedName>
</protein>
<proteinExistence type="predicted"/>
<dbReference type="InterPro" id="IPR024344">
    <property type="entry name" value="MDMPI_metal-binding"/>
</dbReference>
<dbReference type="GO" id="GO:0016853">
    <property type="term" value="F:isomerase activity"/>
    <property type="evidence" value="ECO:0007669"/>
    <property type="project" value="UniProtKB-KW"/>
</dbReference>
<name>A0ABN3PSY2_9ACTN</name>
<dbReference type="InterPro" id="IPR017517">
    <property type="entry name" value="Maleyloyr_isom"/>
</dbReference>
<dbReference type="SUPFAM" id="SSF109854">
    <property type="entry name" value="DinB/YfiT-like putative metalloenzymes"/>
    <property type="match status" value="1"/>
</dbReference>
<dbReference type="InterPro" id="IPR034660">
    <property type="entry name" value="DinB/YfiT-like"/>
</dbReference>
<evidence type="ECO:0000313" key="3">
    <source>
        <dbReference type="Proteomes" id="UP001501509"/>
    </source>
</evidence>
<dbReference type="InterPro" id="IPR036527">
    <property type="entry name" value="SCP2_sterol-bd_dom_sf"/>
</dbReference>
<dbReference type="Gene3D" id="1.20.120.450">
    <property type="entry name" value="dinb family like domain"/>
    <property type="match status" value="1"/>
</dbReference>
<dbReference type="NCBIfam" id="TIGR03083">
    <property type="entry name" value="maleylpyruvate isomerase family mycothiol-dependent enzyme"/>
    <property type="match status" value="1"/>
</dbReference>